<protein>
    <submittedName>
        <fullName evidence="3">Uncharacterized protein</fullName>
    </submittedName>
</protein>
<gene>
    <name evidence="3" type="ORF">Baya_5653</name>
</gene>
<reference evidence="3 4" key="1">
    <citation type="journal article" date="2019" name="Genome Biol. Evol.">
        <title>Whole-Genome Sequencing of the Giant Devil Catfish, Bagarius yarrelli.</title>
        <authorList>
            <person name="Jiang W."/>
            <person name="Lv Y."/>
            <person name="Cheng L."/>
            <person name="Yang K."/>
            <person name="Chao B."/>
            <person name="Wang X."/>
            <person name="Li Y."/>
            <person name="Pan X."/>
            <person name="You X."/>
            <person name="Zhang Y."/>
            <person name="Yang J."/>
            <person name="Li J."/>
            <person name="Zhang X."/>
            <person name="Liu S."/>
            <person name="Sun C."/>
            <person name="Yang J."/>
            <person name="Shi Q."/>
        </authorList>
    </citation>
    <scope>NUCLEOTIDE SEQUENCE [LARGE SCALE GENOMIC DNA]</scope>
    <source>
        <strain evidence="3">JWS20170419001</strain>
        <tissue evidence="3">Muscle</tissue>
    </source>
</reference>
<dbReference type="AlphaFoldDB" id="A0A556TWD3"/>
<dbReference type="PANTHER" id="PTHR35449:SF1">
    <property type="entry name" value="PROTEIN SIX6OS1"/>
    <property type="match status" value="1"/>
</dbReference>
<dbReference type="Pfam" id="PF15676">
    <property type="entry name" value="S6OS1"/>
    <property type="match status" value="1"/>
</dbReference>
<name>A0A556TWD3_BAGYA</name>
<feature type="region of interest" description="Disordered" evidence="2">
    <location>
        <begin position="142"/>
        <end position="220"/>
    </location>
</feature>
<dbReference type="Proteomes" id="UP000319801">
    <property type="component" value="Unassembled WGS sequence"/>
</dbReference>
<evidence type="ECO:0000313" key="4">
    <source>
        <dbReference type="Proteomes" id="UP000319801"/>
    </source>
</evidence>
<dbReference type="OrthoDB" id="8961345at2759"/>
<evidence type="ECO:0000313" key="3">
    <source>
        <dbReference type="EMBL" id="TSK92939.1"/>
    </source>
</evidence>
<comment type="caution">
    <text evidence="3">The sequence shown here is derived from an EMBL/GenBank/DDBJ whole genome shotgun (WGS) entry which is preliminary data.</text>
</comment>
<dbReference type="GO" id="GO:0007283">
    <property type="term" value="P:spermatogenesis"/>
    <property type="evidence" value="ECO:0007669"/>
    <property type="project" value="TreeGrafter"/>
</dbReference>
<dbReference type="PANTHER" id="PTHR35449">
    <property type="entry name" value="PROTEIN SIX6OS1"/>
    <property type="match status" value="1"/>
</dbReference>
<feature type="region of interest" description="Disordered" evidence="2">
    <location>
        <begin position="265"/>
        <end position="288"/>
    </location>
</feature>
<evidence type="ECO:0000256" key="2">
    <source>
        <dbReference type="SAM" id="MobiDB-lite"/>
    </source>
</evidence>
<feature type="compositionally biased region" description="Polar residues" evidence="2">
    <location>
        <begin position="151"/>
        <end position="188"/>
    </location>
</feature>
<keyword evidence="4" id="KW-1185">Reference proteome</keyword>
<organism evidence="3 4">
    <name type="scientific">Bagarius yarrelli</name>
    <name type="common">Goonch</name>
    <name type="synonym">Bagrus yarrelli</name>
    <dbReference type="NCBI Taxonomy" id="175774"/>
    <lineage>
        <taxon>Eukaryota</taxon>
        <taxon>Metazoa</taxon>
        <taxon>Chordata</taxon>
        <taxon>Craniata</taxon>
        <taxon>Vertebrata</taxon>
        <taxon>Euteleostomi</taxon>
        <taxon>Actinopterygii</taxon>
        <taxon>Neopterygii</taxon>
        <taxon>Teleostei</taxon>
        <taxon>Ostariophysi</taxon>
        <taxon>Siluriformes</taxon>
        <taxon>Sisoridae</taxon>
        <taxon>Sisorinae</taxon>
        <taxon>Bagarius</taxon>
    </lineage>
</organism>
<dbReference type="GO" id="GO:0007129">
    <property type="term" value="P:homologous chromosome pairing at meiosis"/>
    <property type="evidence" value="ECO:0007669"/>
    <property type="project" value="TreeGrafter"/>
</dbReference>
<feature type="compositionally biased region" description="Basic and acidic residues" evidence="2">
    <location>
        <begin position="190"/>
        <end position="199"/>
    </location>
</feature>
<feature type="coiled-coil region" evidence="1">
    <location>
        <begin position="23"/>
        <end position="64"/>
    </location>
</feature>
<dbReference type="GO" id="GO:0048477">
    <property type="term" value="P:oogenesis"/>
    <property type="evidence" value="ECO:0007669"/>
    <property type="project" value="TreeGrafter"/>
</dbReference>
<dbReference type="EMBL" id="VCAZ01000023">
    <property type="protein sequence ID" value="TSK92939.1"/>
    <property type="molecule type" value="Genomic_DNA"/>
</dbReference>
<proteinExistence type="predicted"/>
<accession>A0A556TWD3</accession>
<keyword evidence="1" id="KW-0175">Coiled coil</keyword>
<evidence type="ECO:0000256" key="1">
    <source>
        <dbReference type="SAM" id="Coils"/>
    </source>
</evidence>
<dbReference type="GO" id="GO:0010705">
    <property type="term" value="P:meiotic DNA double-strand break processing involved in reciprocal meiotic recombination"/>
    <property type="evidence" value="ECO:0007669"/>
    <property type="project" value="TreeGrafter"/>
</dbReference>
<dbReference type="InterPro" id="IPR031380">
    <property type="entry name" value="SIX6OS1"/>
</dbReference>
<sequence>MEAQSGLVNLDKLLLQLIYKAGIEEKKNRIKDTQKIIRKLDEDIQQTENTIECYKTNIKSLRAASDHLLQYEKMLEAELEKRQESCNQEIIENYRKIFRQHEEEYSQDPLAAKLLKIQAENEEIDRRIRVIEEEITAKGKELKDLQERSGTDVSVQKQLESNQHQASPCGNDTQTEADITTTPDSQVQDIKIETDEKVPENIQDQADGGDESNSSEVGGIGSTVWTNAEIGGGFCADIHEKCLGICKQDMNTNTSTGADTLENMTEAEEQQKQHAEGTAEEGGEERAVCSTSSPIHMSVLDTPTFGLSSSPSTPQGHQVGGGTPAFVFSMNSGPNTPTFLGFDFEVSPSQHEGFCLTSQKVIHMKILRFPSAPRAHKPKSQ</sequence>
<dbReference type="GO" id="GO:0000801">
    <property type="term" value="C:central element"/>
    <property type="evidence" value="ECO:0007669"/>
    <property type="project" value="TreeGrafter"/>
</dbReference>